<gene>
    <name evidence="9" type="ORF">SteCoe_31853</name>
</gene>
<name>A0A1R2B0A4_9CILI</name>
<dbReference type="PANTHER" id="PTHR23292:SF6">
    <property type="entry name" value="FI16602P1-RELATED"/>
    <property type="match status" value="1"/>
</dbReference>
<keyword evidence="7" id="KW-0812">Transmembrane</keyword>
<dbReference type="EMBL" id="MPUH01001111">
    <property type="protein sequence ID" value="OMJ70223.1"/>
    <property type="molecule type" value="Genomic_DNA"/>
</dbReference>
<dbReference type="AlphaFoldDB" id="A0A1R2B0A4"/>
<comment type="caution">
    <text evidence="9">The sequence shown here is derived from an EMBL/GenBank/DDBJ whole genome shotgun (WGS) entry which is preliminary data.</text>
</comment>
<evidence type="ECO:0000256" key="7">
    <source>
        <dbReference type="SAM" id="Phobius"/>
    </source>
</evidence>
<feature type="domain" description="LITAF" evidence="8">
    <location>
        <begin position="89"/>
        <end position="172"/>
    </location>
</feature>
<keyword evidence="3" id="KW-0479">Metal-binding</keyword>
<feature type="compositionally biased region" description="Low complexity" evidence="6">
    <location>
        <begin position="70"/>
        <end position="81"/>
    </location>
</feature>
<evidence type="ECO:0000256" key="5">
    <source>
        <dbReference type="ARBA" id="ARBA00023136"/>
    </source>
</evidence>
<dbReference type="SMART" id="SM00714">
    <property type="entry name" value="LITAF"/>
    <property type="match status" value="1"/>
</dbReference>
<keyword evidence="4" id="KW-0862">Zinc</keyword>
<evidence type="ECO:0000259" key="8">
    <source>
        <dbReference type="PROSITE" id="PS51837"/>
    </source>
</evidence>
<evidence type="ECO:0000256" key="3">
    <source>
        <dbReference type="ARBA" id="ARBA00022723"/>
    </source>
</evidence>
<dbReference type="InterPro" id="IPR037519">
    <property type="entry name" value="LITAF_fam"/>
</dbReference>
<feature type="region of interest" description="Disordered" evidence="6">
    <location>
        <begin position="1"/>
        <end position="40"/>
    </location>
</feature>
<feature type="compositionally biased region" description="Basic residues" evidence="6">
    <location>
        <begin position="1"/>
        <end position="10"/>
    </location>
</feature>
<dbReference type="PANTHER" id="PTHR23292">
    <property type="entry name" value="LIPOPOLYSACCHARIDE-INDUCED TUMOR NECROSIS FACTOR-ALPHA FACTOR"/>
    <property type="match status" value="1"/>
</dbReference>
<proteinExistence type="inferred from homology"/>
<protein>
    <recommendedName>
        <fullName evidence="8">LITAF domain-containing protein</fullName>
    </recommendedName>
</protein>
<keyword evidence="10" id="KW-1185">Reference proteome</keyword>
<organism evidence="9 10">
    <name type="scientific">Stentor coeruleus</name>
    <dbReference type="NCBI Taxonomy" id="5963"/>
    <lineage>
        <taxon>Eukaryota</taxon>
        <taxon>Sar</taxon>
        <taxon>Alveolata</taxon>
        <taxon>Ciliophora</taxon>
        <taxon>Postciliodesmatophora</taxon>
        <taxon>Heterotrichea</taxon>
        <taxon>Heterotrichida</taxon>
        <taxon>Stentoridae</taxon>
        <taxon>Stentor</taxon>
    </lineage>
</organism>
<evidence type="ECO:0000256" key="4">
    <source>
        <dbReference type="ARBA" id="ARBA00022833"/>
    </source>
</evidence>
<evidence type="ECO:0000256" key="6">
    <source>
        <dbReference type="SAM" id="MobiDB-lite"/>
    </source>
</evidence>
<keyword evidence="5 7" id="KW-0472">Membrane</keyword>
<accession>A0A1R2B0A4</accession>
<sequence>MGKSKKHKKSKDSSSSSNPSQDNNSVQQSDNPDIIHLNPPEDIPTVLIIEAENPSAKLSNAAPRKANNYSSSSESESFSSSKEMEPLPKVEMKAAPVYATLGRKPVFTYCNVCRDNVFTTTQKVIGATVWLVFFFLLCTLPIISCLPFILKSWYDVEHYCTKCSRKLGKFFYRMECKVCIFR</sequence>
<dbReference type="InterPro" id="IPR006629">
    <property type="entry name" value="LITAF"/>
</dbReference>
<evidence type="ECO:0000313" key="9">
    <source>
        <dbReference type="EMBL" id="OMJ70223.1"/>
    </source>
</evidence>
<dbReference type="Proteomes" id="UP000187209">
    <property type="component" value="Unassembled WGS sequence"/>
</dbReference>
<dbReference type="PROSITE" id="PS51837">
    <property type="entry name" value="LITAF"/>
    <property type="match status" value="1"/>
</dbReference>
<dbReference type="Pfam" id="PF10601">
    <property type="entry name" value="zf-LITAF-like"/>
    <property type="match status" value="1"/>
</dbReference>
<evidence type="ECO:0000313" key="10">
    <source>
        <dbReference type="Proteomes" id="UP000187209"/>
    </source>
</evidence>
<feature type="compositionally biased region" description="Low complexity" evidence="6">
    <location>
        <begin position="13"/>
        <end position="32"/>
    </location>
</feature>
<evidence type="ECO:0000256" key="2">
    <source>
        <dbReference type="ARBA" id="ARBA00005975"/>
    </source>
</evidence>
<keyword evidence="7" id="KW-1133">Transmembrane helix</keyword>
<dbReference type="GO" id="GO:0008270">
    <property type="term" value="F:zinc ion binding"/>
    <property type="evidence" value="ECO:0007669"/>
    <property type="project" value="TreeGrafter"/>
</dbReference>
<dbReference type="OrthoDB" id="5599753at2759"/>
<evidence type="ECO:0000256" key="1">
    <source>
        <dbReference type="ARBA" id="ARBA00004170"/>
    </source>
</evidence>
<feature type="region of interest" description="Disordered" evidence="6">
    <location>
        <begin position="58"/>
        <end position="84"/>
    </location>
</feature>
<reference evidence="9 10" key="1">
    <citation type="submission" date="2016-11" db="EMBL/GenBank/DDBJ databases">
        <title>The macronuclear genome of Stentor coeruleus: a giant cell with tiny introns.</title>
        <authorList>
            <person name="Slabodnick M."/>
            <person name="Ruby J.G."/>
            <person name="Reiff S.B."/>
            <person name="Swart E.C."/>
            <person name="Gosai S."/>
            <person name="Prabakaran S."/>
            <person name="Witkowska E."/>
            <person name="Larue G.E."/>
            <person name="Fisher S."/>
            <person name="Freeman R.M."/>
            <person name="Gunawardena J."/>
            <person name="Chu W."/>
            <person name="Stover N.A."/>
            <person name="Gregory B.D."/>
            <person name="Nowacki M."/>
            <person name="Derisi J."/>
            <person name="Roy S.W."/>
            <person name="Marshall W.F."/>
            <person name="Sood P."/>
        </authorList>
    </citation>
    <scope>NUCLEOTIDE SEQUENCE [LARGE SCALE GENOMIC DNA]</scope>
    <source>
        <strain evidence="9">WM001</strain>
    </source>
</reference>
<dbReference type="GO" id="GO:0016020">
    <property type="term" value="C:membrane"/>
    <property type="evidence" value="ECO:0007669"/>
    <property type="project" value="UniProtKB-SubCell"/>
</dbReference>
<comment type="similarity">
    <text evidence="2">Belongs to the CDIP1/LITAF family.</text>
</comment>
<feature type="transmembrane region" description="Helical" evidence="7">
    <location>
        <begin position="124"/>
        <end position="149"/>
    </location>
</feature>
<comment type="subcellular location">
    <subcellularLocation>
        <location evidence="1">Membrane</location>
        <topology evidence="1">Peripheral membrane protein</topology>
    </subcellularLocation>
</comment>